<dbReference type="GO" id="GO:0003729">
    <property type="term" value="F:mRNA binding"/>
    <property type="evidence" value="ECO:0007669"/>
    <property type="project" value="TreeGrafter"/>
</dbReference>
<reference evidence="4 5" key="1">
    <citation type="journal article" date="2013" name="Nat. Genet.">
        <title>The genome of the hydatid tapeworm Echinococcus granulosus.</title>
        <authorList>
            <person name="Zheng H."/>
            <person name="Zhang W."/>
            <person name="Zhang L."/>
            <person name="Zhang Z."/>
            <person name="Li J."/>
            <person name="Lu G."/>
            <person name="Zhu Y."/>
            <person name="Wang Y."/>
            <person name="Huang Y."/>
            <person name="Liu J."/>
            <person name="Kang H."/>
            <person name="Chen J."/>
            <person name="Wang L."/>
            <person name="Chen A."/>
            <person name="Yu S."/>
            <person name="Gao Z."/>
            <person name="Jin L."/>
            <person name="Gu W."/>
            <person name="Wang Z."/>
            <person name="Zhao L."/>
            <person name="Shi B."/>
            <person name="Wen H."/>
            <person name="Lin R."/>
            <person name="Jones M.K."/>
            <person name="Brejova B."/>
            <person name="Vinar T."/>
            <person name="Zhao G."/>
            <person name="McManus D.P."/>
            <person name="Chen Z."/>
            <person name="Zhou Y."/>
            <person name="Wang S."/>
        </authorList>
    </citation>
    <scope>NUCLEOTIDE SEQUENCE [LARGE SCALE GENOMIC DNA]</scope>
</reference>
<dbReference type="OMA" id="QYAYPEQ"/>
<dbReference type="Gene3D" id="3.30.1370.10">
    <property type="entry name" value="K Homology domain, type 1"/>
    <property type="match status" value="1"/>
</dbReference>
<dbReference type="OrthoDB" id="6777263at2759"/>
<dbReference type="Pfam" id="PF22675">
    <property type="entry name" value="KH-I_KHDC4-BBP"/>
    <property type="match status" value="1"/>
</dbReference>
<dbReference type="InterPro" id="IPR004087">
    <property type="entry name" value="KH_dom"/>
</dbReference>
<dbReference type="CDD" id="cd22384">
    <property type="entry name" value="KH-I_KHDRBS"/>
    <property type="match status" value="1"/>
</dbReference>
<evidence type="ECO:0000313" key="5">
    <source>
        <dbReference type="Proteomes" id="UP000019149"/>
    </source>
</evidence>
<protein>
    <submittedName>
        <fullName evidence="4">KH domain-containing, RNA-binding, signal transduction-associated protein 3</fullName>
    </submittedName>
</protein>
<dbReference type="InterPro" id="IPR055256">
    <property type="entry name" value="KH_1_KHDC4/BBP-like"/>
</dbReference>
<dbReference type="InterPro" id="IPR036612">
    <property type="entry name" value="KH_dom_type_1_sf"/>
</dbReference>
<dbReference type="GeneID" id="36341604"/>
<keyword evidence="5" id="KW-1185">Reference proteome</keyword>
<dbReference type="SMART" id="SM00322">
    <property type="entry name" value="KH"/>
    <property type="match status" value="1"/>
</dbReference>
<comment type="caution">
    <text evidence="4">The sequence shown here is derived from an EMBL/GenBank/DDBJ whole genome shotgun (WGS) entry which is preliminary data.</text>
</comment>
<dbReference type="InterPro" id="IPR045071">
    <property type="entry name" value="BBP-like"/>
</dbReference>
<evidence type="ECO:0000256" key="2">
    <source>
        <dbReference type="PROSITE-ProRule" id="PRU00117"/>
    </source>
</evidence>
<dbReference type="PANTHER" id="PTHR11208">
    <property type="entry name" value="RNA-BINDING PROTEIN RELATED"/>
    <property type="match status" value="1"/>
</dbReference>
<dbReference type="PROSITE" id="PS50084">
    <property type="entry name" value="KH_TYPE_1"/>
    <property type="match status" value="1"/>
</dbReference>
<organism evidence="4 5">
    <name type="scientific">Echinococcus granulosus</name>
    <name type="common">Hydatid tapeworm</name>
    <dbReference type="NCBI Taxonomy" id="6210"/>
    <lineage>
        <taxon>Eukaryota</taxon>
        <taxon>Metazoa</taxon>
        <taxon>Spiralia</taxon>
        <taxon>Lophotrochozoa</taxon>
        <taxon>Platyhelminthes</taxon>
        <taxon>Cestoda</taxon>
        <taxon>Eucestoda</taxon>
        <taxon>Cyclophyllidea</taxon>
        <taxon>Taeniidae</taxon>
        <taxon>Echinococcus</taxon>
        <taxon>Echinococcus granulosus group</taxon>
    </lineage>
</organism>
<evidence type="ECO:0000259" key="3">
    <source>
        <dbReference type="SMART" id="SM00322"/>
    </source>
</evidence>
<gene>
    <name evidence="4" type="ORF">EGR_05889</name>
</gene>
<dbReference type="RefSeq" id="XP_024350484.1">
    <property type="nucleotide sequence ID" value="XM_024495138.1"/>
</dbReference>
<evidence type="ECO:0000313" key="4">
    <source>
        <dbReference type="EMBL" id="EUB59288.1"/>
    </source>
</evidence>
<feature type="domain" description="K Homology" evidence="3">
    <location>
        <begin position="59"/>
        <end position="157"/>
    </location>
</feature>
<dbReference type="GO" id="GO:0000381">
    <property type="term" value="P:regulation of alternative mRNA splicing, via spliceosome"/>
    <property type="evidence" value="ECO:0007669"/>
    <property type="project" value="TreeGrafter"/>
</dbReference>
<dbReference type="Proteomes" id="UP000019149">
    <property type="component" value="Unassembled WGS sequence"/>
</dbReference>
<dbReference type="STRING" id="6210.W6UE16"/>
<proteinExistence type="predicted"/>
<dbReference type="SUPFAM" id="SSF54791">
    <property type="entry name" value="Eukaryotic type KH-domain (KH-domain type I)"/>
    <property type="match status" value="1"/>
</dbReference>
<dbReference type="PANTHER" id="PTHR11208:SF42">
    <property type="entry name" value="QUAKING RELATED 54B, ISOFORM E"/>
    <property type="match status" value="1"/>
</dbReference>
<accession>W6UE16</accession>
<dbReference type="KEGG" id="egl:EGR_05889"/>
<dbReference type="AlphaFoldDB" id="W6UE16"/>
<evidence type="ECO:0000256" key="1">
    <source>
        <dbReference type="ARBA" id="ARBA00022884"/>
    </source>
</evidence>
<dbReference type="CTD" id="36341604"/>
<name>W6UE16_ECHGR</name>
<sequence>MSAEERKAENAQAVEVLSREVQSLDENSFPTLKSIGENELFRLRGGISDTLDVVDNKRVKIRAKVTIPVEQYPSINFVGKLLGPGGQTLRSIQEETRTKMAILGHGSLRDEAKEKELLSGGDPKYQHLKQPLHLQIDCLAPPAEAYYNVSHALAQVKRVMMPDANGQQNAPWGVGAPNAASRGAAAIRGRGRGRGGFANQAAYGTPANFATPPAGAMRGARGGATRGRGWGVSSAAPAAGPTAAAVPAQGDVYGNGMEQYAYPEQLTYDQSQYTATGYEDYSAQYACNGEKLPRLTGTQVFITGNGWAFVGSSAFVPNLRSFKSDSGFVTLGACGSPPRLFPFTRFVQLIGSVVSTCCTQRGAANVVELWTFGELIAARIVCGRRWFQTLSFIQV</sequence>
<keyword evidence="1 2" id="KW-0694">RNA-binding</keyword>
<dbReference type="EMBL" id="APAU02000047">
    <property type="protein sequence ID" value="EUB59288.1"/>
    <property type="molecule type" value="Genomic_DNA"/>
</dbReference>
<dbReference type="GO" id="GO:0005634">
    <property type="term" value="C:nucleus"/>
    <property type="evidence" value="ECO:0007669"/>
    <property type="project" value="TreeGrafter"/>
</dbReference>